<feature type="transmembrane region" description="Helical" evidence="1">
    <location>
        <begin position="152"/>
        <end position="171"/>
    </location>
</feature>
<organism evidence="2 3">
    <name type="scientific">Aureobasidium mustum</name>
    <dbReference type="NCBI Taxonomy" id="2773714"/>
    <lineage>
        <taxon>Eukaryota</taxon>
        <taxon>Fungi</taxon>
        <taxon>Dikarya</taxon>
        <taxon>Ascomycota</taxon>
        <taxon>Pezizomycotina</taxon>
        <taxon>Dothideomycetes</taxon>
        <taxon>Dothideomycetidae</taxon>
        <taxon>Dothideales</taxon>
        <taxon>Saccotheciaceae</taxon>
        <taxon>Aureobasidium</taxon>
    </lineage>
</organism>
<name>A0A9N8JYG2_9PEZI</name>
<dbReference type="AlphaFoldDB" id="A0A9N8JYG2"/>
<feature type="transmembrane region" description="Helical" evidence="1">
    <location>
        <begin position="21"/>
        <end position="45"/>
    </location>
</feature>
<feature type="transmembrane region" description="Helical" evidence="1">
    <location>
        <begin position="191"/>
        <end position="213"/>
    </location>
</feature>
<dbReference type="Proteomes" id="UP000714618">
    <property type="component" value="Unassembled WGS sequence"/>
</dbReference>
<sequence length="364" mass="40675">MIKFSDHIAWQSVRVSETSNNICHVLVLSSKSVACFSVPILPLFLYAVLAEKNHAIGSRALQRGITWSGVTLIAFAAASVAAVDVALFIAGHYANQFKAIFNENVLRPIVLPVINQATDLYTTTRNKVAASPDTAKSYLRRLLKDETKMQQVFEIFSIISVTVFILSSLYLQLSFSGLLSQDDLHHVFRTYLVSISSLGCLMYILYLCHTALVQSYGADYLRQTAGFYWLRLTTMAGLDEPESSIPQTPNGDIFLPREEELPGSEELLILHLRSQQEFDFTNKYDLVALFRGLSDDLSIKLPELVNTESVTIMPPEYITAYDSEIVGVGGMIEFFVTKQQRTIGYFSLMFVPSKHGVVDLQAED</sequence>
<keyword evidence="1" id="KW-0472">Membrane</keyword>
<dbReference type="OrthoDB" id="3914692at2759"/>
<proteinExistence type="predicted"/>
<keyword evidence="1" id="KW-1133">Transmembrane helix</keyword>
<gene>
    <name evidence="2" type="ORF">AWRI4233_LOCUS6075</name>
</gene>
<accession>A0A9N8JYG2</accession>
<keyword evidence="3" id="KW-1185">Reference proteome</keyword>
<reference evidence="2" key="1">
    <citation type="submission" date="2020-06" db="EMBL/GenBank/DDBJ databases">
        <authorList>
            <person name="Onetto C."/>
        </authorList>
    </citation>
    <scope>NUCLEOTIDE SEQUENCE</scope>
</reference>
<evidence type="ECO:0000256" key="1">
    <source>
        <dbReference type="SAM" id="Phobius"/>
    </source>
</evidence>
<keyword evidence="1" id="KW-0812">Transmembrane</keyword>
<feature type="transmembrane region" description="Helical" evidence="1">
    <location>
        <begin position="65"/>
        <end position="90"/>
    </location>
</feature>
<protein>
    <submittedName>
        <fullName evidence="2">Uncharacterized protein</fullName>
    </submittedName>
</protein>
<dbReference type="EMBL" id="CAIJEO010000007">
    <property type="protein sequence ID" value="CAD0097134.1"/>
    <property type="molecule type" value="Genomic_DNA"/>
</dbReference>
<comment type="caution">
    <text evidence="2">The sequence shown here is derived from an EMBL/GenBank/DDBJ whole genome shotgun (WGS) entry which is preliminary data.</text>
</comment>
<evidence type="ECO:0000313" key="3">
    <source>
        <dbReference type="Proteomes" id="UP000714618"/>
    </source>
</evidence>
<evidence type="ECO:0000313" key="2">
    <source>
        <dbReference type="EMBL" id="CAD0097134.1"/>
    </source>
</evidence>